<dbReference type="OrthoDB" id="179594at2"/>
<gene>
    <name evidence="1" type="ORF">Cflav_PD2257</name>
</gene>
<dbReference type="SUPFAM" id="SSF49265">
    <property type="entry name" value="Fibronectin type III"/>
    <property type="match status" value="2"/>
</dbReference>
<organism evidence="1 2">
    <name type="scientific">Pedosphaera parvula (strain Ellin514)</name>
    <dbReference type="NCBI Taxonomy" id="320771"/>
    <lineage>
        <taxon>Bacteria</taxon>
        <taxon>Pseudomonadati</taxon>
        <taxon>Verrucomicrobiota</taxon>
        <taxon>Pedosphaerae</taxon>
        <taxon>Pedosphaerales</taxon>
        <taxon>Pedosphaeraceae</taxon>
        <taxon>Pedosphaera</taxon>
    </lineage>
</organism>
<dbReference type="InterPro" id="IPR036116">
    <property type="entry name" value="FN3_sf"/>
</dbReference>
<dbReference type="RefSeq" id="WP_007416553.1">
    <property type="nucleotide sequence ID" value="NZ_ABOX02000028.1"/>
</dbReference>
<dbReference type="STRING" id="320771.Cflav_PD2257"/>
<proteinExistence type="predicted"/>
<dbReference type="AlphaFoldDB" id="B9XL62"/>
<dbReference type="InterPro" id="IPR038081">
    <property type="entry name" value="CalX-like_sf"/>
</dbReference>
<dbReference type="InterPro" id="IPR003961">
    <property type="entry name" value="FN3_dom"/>
</dbReference>
<accession>B9XL62</accession>
<name>B9XL62_PEDPL</name>
<evidence type="ECO:0000313" key="1">
    <source>
        <dbReference type="EMBL" id="EEF59413.1"/>
    </source>
</evidence>
<evidence type="ECO:0000313" key="2">
    <source>
        <dbReference type="Proteomes" id="UP000003688"/>
    </source>
</evidence>
<keyword evidence="2" id="KW-1185">Reference proteome</keyword>
<comment type="caution">
    <text evidence="1">The sequence shown here is derived from an EMBL/GenBank/DDBJ whole genome shotgun (WGS) entry which is preliminary data.</text>
</comment>
<dbReference type="Gene3D" id="2.60.40.2030">
    <property type="match status" value="1"/>
</dbReference>
<dbReference type="Gene3D" id="2.60.40.10">
    <property type="entry name" value="Immunoglobulins"/>
    <property type="match status" value="2"/>
</dbReference>
<protein>
    <submittedName>
        <fullName evidence="1">Fibronectin type III domain protein</fullName>
    </submittedName>
</protein>
<sequence length="811" mass="88221" precursor="true">MIYRKVPRSEAGWHIRLNAFVKTFKTKLSVIVLLCWALGLRTALAVDATWEYSVRVSAYVQSSPPQITLTWPQDTLGIPNSYTIYRKSLDATDWGSGTTLSGNSTSYTDYNVNDGGTYEYQIVKQASAYTSYGYNYAGIDAPLIESRGTLLLVVDNTYASDLANELSLLQQDLVGDGWSVVRQDVGRGDSVQSVKSWIQGQYNGDPQNVKAVFLFGHVPVPYSGDISPDGHPPDHQGAWPADVYYGDMDGNWTDYWVYDVNASDSRNHNVPYDGKFDQSTIPGTVRLMVGRVDLANMPGQNTWNSPPSFPSELDLLRNYLNKDHNFRFKQIDVPRRGVVGDYFGFYDGEAFAASGWRNFAPFFGANNIDSLPNEGSWIRWLNSNPYLWAYACGPGEWSSINGIGNQGNYYTGTTTDIVGNNVQAVFTLIFGSWLGDWDVQDDLMRSILATPTYGLACGWSGRPHWFCHHMALGQPIGYSTRLTQNNGQYGLYQNDLNEYAGYVHIALMGDPALRMHVVAPPSNLYLSANPGGVYVSWNGSGDSVIGYNIYRSADANGPFIRVNNSPVTNTSYTDATVPSGTFTYMVRAVKLELSGSGTYYNASQGIFSTVTVGTGPPPPPPGNPTVTIMATTPTASRLNSSHGTFTITRVGDTSTDLAVHYFFAGTAAQSDFQVSPNNTPGIIVIPAGQASATLDVIPVGAGQSGSETVTVAITDDFPSPGYTIGWPENDTVTITGSTNVTGISIQVNANGVKLTWPSQSGGSYHVLYKTRLSDNWNDFGTTITAAGSSASWVDTSGGKDSQRFYSIFKTN</sequence>
<dbReference type="InterPro" id="IPR013783">
    <property type="entry name" value="Ig-like_fold"/>
</dbReference>
<dbReference type="CDD" id="cd00063">
    <property type="entry name" value="FN3"/>
    <property type="match status" value="2"/>
</dbReference>
<dbReference type="SUPFAM" id="SSF141072">
    <property type="entry name" value="CalX-like"/>
    <property type="match status" value="1"/>
</dbReference>
<dbReference type="EMBL" id="ABOX02000028">
    <property type="protein sequence ID" value="EEF59413.1"/>
    <property type="molecule type" value="Genomic_DNA"/>
</dbReference>
<dbReference type="Proteomes" id="UP000003688">
    <property type="component" value="Unassembled WGS sequence"/>
</dbReference>
<reference evidence="1 2" key="1">
    <citation type="journal article" date="2011" name="J. Bacteriol.">
        <title>Genome sequence of 'Pedosphaera parvula' Ellin514, an aerobic Verrucomicrobial isolate from pasture soil.</title>
        <authorList>
            <person name="Kant R."/>
            <person name="van Passel M.W."/>
            <person name="Sangwan P."/>
            <person name="Palva A."/>
            <person name="Lucas S."/>
            <person name="Copeland A."/>
            <person name="Lapidus A."/>
            <person name="Glavina Del Rio T."/>
            <person name="Dalin E."/>
            <person name="Tice H."/>
            <person name="Bruce D."/>
            <person name="Goodwin L."/>
            <person name="Pitluck S."/>
            <person name="Chertkov O."/>
            <person name="Larimer F.W."/>
            <person name="Land M.L."/>
            <person name="Hauser L."/>
            <person name="Brettin T.S."/>
            <person name="Detter J.C."/>
            <person name="Han S."/>
            <person name="de Vos W.M."/>
            <person name="Janssen P.H."/>
            <person name="Smidt H."/>
        </authorList>
    </citation>
    <scope>NUCLEOTIDE SEQUENCE [LARGE SCALE GENOMIC DNA]</scope>
    <source>
        <strain evidence="1 2">Ellin514</strain>
    </source>
</reference>